<accession>A0ABT5TY38</accession>
<feature type="region of interest" description="Disordered" evidence="1">
    <location>
        <begin position="74"/>
        <end position="93"/>
    </location>
</feature>
<name>A0ABT5TY38_9MICO</name>
<dbReference type="NCBIfam" id="TIGR02243">
    <property type="entry name" value="putative baseplate assembly protein"/>
    <property type="match status" value="1"/>
</dbReference>
<organism evidence="2 3">
    <name type="scientific">Georgenia halotolerans</name>
    <dbReference type="NCBI Taxonomy" id="3028317"/>
    <lineage>
        <taxon>Bacteria</taxon>
        <taxon>Bacillati</taxon>
        <taxon>Actinomycetota</taxon>
        <taxon>Actinomycetes</taxon>
        <taxon>Micrococcales</taxon>
        <taxon>Bogoriellaceae</taxon>
        <taxon>Georgenia</taxon>
    </lineage>
</organism>
<feature type="non-terminal residue" evidence="2">
    <location>
        <position position="1"/>
    </location>
</feature>
<dbReference type="Proteomes" id="UP001165561">
    <property type="component" value="Unassembled WGS sequence"/>
</dbReference>
<keyword evidence="3" id="KW-1185">Reference proteome</keyword>
<sequence>DLDEAPAGGAPRVPPPWQAGRLLTAPPAVLWELWQGPNPPGDPLAVLDVDGDTTLGMTTTGVVTLSLPQVLPAVPRGTVPAGGRRSPPPLEDPKEAAKVVAWLRARRPTGENDAIHRVRWVGLNAVRAEQARTATPELLGWGDGDPDQSFALTQRPVLPGSLQLDVEETGGWRRWQEVETLALSRSGDRHYSVDPTTGVVRFGATSRAPQLGERVRALTYRYGGGADGNVPAGAVTSFSGVASATVTNVLPAAGGADAASLPEALAEVPARVHRRDRAVTGDDFRALALEVPGVRRAETLPLFHPDTPTVRRPGAVSVLVLPTEDLRDPAAPLPDTALLRRVAAYLDPRRLATTELYVIPPTYRQVAVSVGVHVADGYQVDAVRRWVELLLRQYLAPVPDFGPAGQGWPLGRAVRRAELEAIAVQVEGIDYVVDRLQLAARRPGPSTEPPAWDPTDVVELAPWQLPQLAAITVVGGSPLPVGSGYSAPHDDDTDPVIVPLPPDVCR</sequence>
<dbReference type="InterPro" id="IPR011749">
    <property type="entry name" value="CHP02243"/>
</dbReference>
<evidence type="ECO:0000256" key="1">
    <source>
        <dbReference type="SAM" id="MobiDB-lite"/>
    </source>
</evidence>
<comment type="caution">
    <text evidence="2">The sequence shown here is derived from an EMBL/GenBank/DDBJ whole genome shotgun (WGS) entry which is preliminary data.</text>
</comment>
<dbReference type="EMBL" id="JARACI010001016">
    <property type="protein sequence ID" value="MDD9206970.1"/>
    <property type="molecule type" value="Genomic_DNA"/>
</dbReference>
<evidence type="ECO:0000313" key="3">
    <source>
        <dbReference type="Proteomes" id="UP001165561"/>
    </source>
</evidence>
<reference evidence="2" key="1">
    <citation type="submission" date="2023-02" db="EMBL/GenBank/DDBJ databases">
        <title>Georgenia sp.10Sc9-8, isolated from a soil sample collected from the Taklamakan desert.</title>
        <authorList>
            <person name="Liu S."/>
        </authorList>
    </citation>
    <scope>NUCLEOTIDE SEQUENCE</scope>
    <source>
        <strain evidence="2">10Sc9-8</strain>
    </source>
</reference>
<evidence type="ECO:0000313" key="2">
    <source>
        <dbReference type="EMBL" id="MDD9206970.1"/>
    </source>
</evidence>
<protein>
    <submittedName>
        <fullName evidence="2">Baseplate assembly protein</fullName>
    </submittedName>
</protein>
<gene>
    <name evidence="2" type="ORF">PU560_10900</name>
</gene>
<proteinExistence type="predicted"/>